<accession>A0AAD2JK91</accession>
<evidence type="ECO:0000256" key="5">
    <source>
        <dbReference type="SAM" id="SignalP"/>
    </source>
</evidence>
<dbReference type="SMART" id="SM00020">
    <property type="entry name" value="Tryp_SPc"/>
    <property type="match status" value="1"/>
</dbReference>
<dbReference type="PROSITE" id="PS00134">
    <property type="entry name" value="TRYPSIN_HIS"/>
    <property type="match status" value="1"/>
</dbReference>
<feature type="signal peptide" evidence="5">
    <location>
        <begin position="1"/>
        <end position="32"/>
    </location>
</feature>
<reference evidence="7" key="1">
    <citation type="submission" date="2023-08" db="EMBL/GenBank/DDBJ databases">
        <authorList>
            <person name="Audoor S."/>
            <person name="Bilcke G."/>
        </authorList>
    </citation>
    <scope>NUCLEOTIDE SEQUENCE</scope>
</reference>
<dbReference type="Proteomes" id="UP001295423">
    <property type="component" value="Unassembled WGS sequence"/>
</dbReference>
<dbReference type="PANTHER" id="PTHR24276:SF91">
    <property type="entry name" value="AT26814P-RELATED"/>
    <property type="match status" value="1"/>
</dbReference>
<comment type="similarity">
    <text evidence="1">Belongs to the peptidase S1 family.</text>
</comment>
<dbReference type="PROSITE" id="PS50240">
    <property type="entry name" value="TRYPSIN_DOM"/>
    <property type="match status" value="1"/>
</dbReference>
<dbReference type="AlphaFoldDB" id="A0AAD2JK91"/>
<dbReference type="Pfam" id="PF00089">
    <property type="entry name" value="Trypsin"/>
    <property type="match status" value="1"/>
</dbReference>
<sequence length="539" mass="59215">MIPFAISNHRFLTMQSIYLGLLIASSSIGVNGQQPRIVGGTEASEGDFPFFVHNGHCGGSLIHGDIVLTAAHCHHKSTRRTVQVGALQRESLDDGSKYATVESEMLHPDFAKGNNEFDFMLLKLGGWVDPQHVVPLNNQFRIPPMNDPDVVFDIMGFGQISEGGPQSEILLHTTVKPVAAEQCQEVYEMYAFDEATMICALDNGKDSCTGDSGGPLMYNGVLVGITSWGLGCARYPGVYARVSAAYGWIIQNVCRLSDQPPAYCDDDWVDTPITQPTDGVHWVRVDLQYESDAIELDWSLVNTDTNEIVAQSSNEKERFDHTVVSTYAFVETGNYDFNFNGQGSYKVSVIRNRATISGDGEETILAQGTASRPLRIADPTTAVPTRAPTPPPTVGEQQVETQIPTFGMTESFAPTPVVSASPTAYTGPTVDIEIWISIAQHPEEVVWRLLDFSGRSVIERMSPGFYTEEGGWISTITLRAKGIYTFVVTEAKGRSNVRYSILAVDDKAEVTDYLVDDQTDRSLDPPTERNFHRTSTFAV</sequence>
<dbReference type="InterPro" id="IPR009003">
    <property type="entry name" value="Peptidase_S1_PA"/>
</dbReference>
<feature type="domain" description="Peptidase S1" evidence="6">
    <location>
        <begin position="37"/>
        <end position="254"/>
    </location>
</feature>
<dbReference type="GO" id="GO:0004252">
    <property type="term" value="F:serine-type endopeptidase activity"/>
    <property type="evidence" value="ECO:0007669"/>
    <property type="project" value="InterPro"/>
</dbReference>
<organism evidence="7 8">
    <name type="scientific">Cylindrotheca closterium</name>
    <dbReference type="NCBI Taxonomy" id="2856"/>
    <lineage>
        <taxon>Eukaryota</taxon>
        <taxon>Sar</taxon>
        <taxon>Stramenopiles</taxon>
        <taxon>Ochrophyta</taxon>
        <taxon>Bacillariophyta</taxon>
        <taxon>Bacillariophyceae</taxon>
        <taxon>Bacillariophycidae</taxon>
        <taxon>Bacillariales</taxon>
        <taxon>Bacillariaceae</taxon>
        <taxon>Cylindrotheca</taxon>
    </lineage>
</organism>
<dbReference type="InterPro" id="IPR050430">
    <property type="entry name" value="Peptidase_S1"/>
</dbReference>
<evidence type="ECO:0000259" key="6">
    <source>
        <dbReference type="PROSITE" id="PS50240"/>
    </source>
</evidence>
<dbReference type="InterPro" id="IPR043504">
    <property type="entry name" value="Peptidase_S1_PA_chymotrypsin"/>
</dbReference>
<dbReference type="SUPFAM" id="SSF50494">
    <property type="entry name" value="Trypsin-like serine proteases"/>
    <property type="match status" value="1"/>
</dbReference>
<evidence type="ECO:0000313" key="7">
    <source>
        <dbReference type="EMBL" id="CAJ1958952.1"/>
    </source>
</evidence>
<evidence type="ECO:0000256" key="1">
    <source>
        <dbReference type="ARBA" id="ARBA00007664"/>
    </source>
</evidence>
<dbReference type="GO" id="GO:0006508">
    <property type="term" value="P:proteolysis"/>
    <property type="evidence" value="ECO:0007669"/>
    <property type="project" value="UniProtKB-KW"/>
</dbReference>
<dbReference type="PROSITE" id="PS00135">
    <property type="entry name" value="TRYPSIN_SER"/>
    <property type="match status" value="1"/>
</dbReference>
<feature type="chain" id="PRO_5042030218" description="Peptidase S1 domain-containing protein" evidence="5">
    <location>
        <begin position="33"/>
        <end position="539"/>
    </location>
</feature>
<dbReference type="Gene3D" id="2.40.10.10">
    <property type="entry name" value="Trypsin-like serine proteases"/>
    <property type="match status" value="1"/>
</dbReference>
<name>A0AAD2JK91_9STRA</name>
<keyword evidence="4" id="KW-0720">Serine protease</keyword>
<dbReference type="EMBL" id="CAKOGP040001980">
    <property type="protein sequence ID" value="CAJ1958952.1"/>
    <property type="molecule type" value="Genomic_DNA"/>
</dbReference>
<evidence type="ECO:0000256" key="4">
    <source>
        <dbReference type="RuleBase" id="RU363034"/>
    </source>
</evidence>
<dbReference type="CDD" id="cd00190">
    <property type="entry name" value="Tryp_SPc"/>
    <property type="match status" value="1"/>
</dbReference>
<evidence type="ECO:0000256" key="2">
    <source>
        <dbReference type="ARBA" id="ARBA00023026"/>
    </source>
</evidence>
<keyword evidence="8" id="KW-1185">Reference proteome</keyword>
<dbReference type="PANTHER" id="PTHR24276">
    <property type="entry name" value="POLYSERASE-RELATED"/>
    <property type="match status" value="1"/>
</dbReference>
<dbReference type="PRINTS" id="PR00722">
    <property type="entry name" value="CHYMOTRYPSIN"/>
</dbReference>
<dbReference type="InterPro" id="IPR001314">
    <property type="entry name" value="Peptidase_S1A"/>
</dbReference>
<keyword evidence="4" id="KW-0378">Hydrolase</keyword>
<proteinExistence type="inferred from homology"/>
<keyword evidence="2" id="KW-0843">Virulence</keyword>
<protein>
    <recommendedName>
        <fullName evidence="6">Peptidase S1 domain-containing protein</fullName>
    </recommendedName>
</protein>
<keyword evidence="3" id="KW-1015">Disulfide bond</keyword>
<dbReference type="InterPro" id="IPR018114">
    <property type="entry name" value="TRYPSIN_HIS"/>
</dbReference>
<dbReference type="InterPro" id="IPR001254">
    <property type="entry name" value="Trypsin_dom"/>
</dbReference>
<keyword evidence="5" id="KW-0732">Signal</keyword>
<gene>
    <name evidence="7" type="ORF">CYCCA115_LOCUS17434</name>
</gene>
<keyword evidence="4" id="KW-0645">Protease</keyword>
<dbReference type="InterPro" id="IPR033116">
    <property type="entry name" value="TRYPSIN_SER"/>
</dbReference>
<comment type="caution">
    <text evidence="7">The sequence shown here is derived from an EMBL/GenBank/DDBJ whole genome shotgun (WGS) entry which is preliminary data.</text>
</comment>
<evidence type="ECO:0000256" key="3">
    <source>
        <dbReference type="ARBA" id="ARBA00023157"/>
    </source>
</evidence>
<evidence type="ECO:0000313" key="8">
    <source>
        <dbReference type="Proteomes" id="UP001295423"/>
    </source>
</evidence>